<keyword evidence="2" id="KW-1185">Reference proteome</keyword>
<organism evidence="1 2">
    <name type="scientific">Mesorhizobium tamadayense</name>
    <dbReference type="NCBI Taxonomy" id="425306"/>
    <lineage>
        <taxon>Bacteria</taxon>
        <taxon>Pseudomonadati</taxon>
        <taxon>Pseudomonadota</taxon>
        <taxon>Alphaproteobacteria</taxon>
        <taxon>Hyphomicrobiales</taxon>
        <taxon>Phyllobacteriaceae</taxon>
        <taxon>Mesorhizobium</taxon>
    </lineage>
</organism>
<protein>
    <submittedName>
        <fullName evidence="1">Uncharacterized protein</fullName>
    </submittedName>
</protein>
<sequence length="93" mass="10469">MTDWIGILKEQTATGEQMGQDVPKMLADPDISEMQVKTLFSALEQQADFAEKLRLALEKFGHDFPIIKAAERLEERYADLAASAAEKLKAMRK</sequence>
<proteinExistence type="predicted"/>
<accession>A0A3P3G9L0</accession>
<reference evidence="1 2" key="1">
    <citation type="submission" date="2018-11" db="EMBL/GenBank/DDBJ databases">
        <title>the genome of Mesorhizobium tamadayense DSM 28320.</title>
        <authorList>
            <person name="Gao J."/>
        </authorList>
    </citation>
    <scope>NUCLEOTIDE SEQUENCE [LARGE SCALE GENOMIC DNA]</scope>
    <source>
        <strain evidence="1 2">DSM 28320</strain>
    </source>
</reference>
<evidence type="ECO:0000313" key="2">
    <source>
        <dbReference type="Proteomes" id="UP000273786"/>
    </source>
</evidence>
<name>A0A3P3G9L0_9HYPH</name>
<dbReference type="Proteomes" id="UP000273786">
    <property type="component" value="Unassembled WGS sequence"/>
</dbReference>
<gene>
    <name evidence="1" type="ORF">EH240_02305</name>
</gene>
<dbReference type="RefSeq" id="WP_124995802.1">
    <property type="nucleotide sequence ID" value="NZ_RQXT01000002.1"/>
</dbReference>
<dbReference type="AlphaFoldDB" id="A0A3P3G9L0"/>
<evidence type="ECO:0000313" key="1">
    <source>
        <dbReference type="EMBL" id="RRI06953.1"/>
    </source>
</evidence>
<dbReference type="OrthoDB" id="8093859at2"/>
<dbReference type="EMBL" id="RQXT01000002">
    <property type="protein sequence ID" value="RRI06953.1"/>
    <property type="molecule type" value="Genomic_DNA"/>
</dbReference>
<comment type="caution">
    <text evidence="1">The sequence shown here is derived from an EMBL/GenBank/DDBJ whole genome shotgun (WGS) entry which is preliminary data.</text>
</comment>